<evidence type="ECO:0000256" key="11">
    <source>
        <dbReference type="PIRSR" id="PIRSR602401-1"/>
    </source>
</evidence>
<evidence type="ECO:0000256" key="10">
    <source>
        <dbReference type="ARBA" id="ARBA00023136"/>
    </source>
</evidence>
<protein>
    <recommendedName>
        <fullName evidence="16">Cytochrome P450</fullName>
    </recommendedName>
</protein>
<gene>
    <name evidence="14" type="ORF">M0R45_009554</name>
</gene>
<keyword evidence="10 13" id="KW-0472">Membrane</keyword>
<dbReference type="PANTHER" id="PTHR24282:SF255">
    <property type="entry name" value="CYTOCHROME P450 72A11-RELATED"/>
    <property type="match status" value="1"/>
</dbReference>
<dbReference type="GO" id="GO:0020037">
    <property type="term" value="F:heme binding"/>
    <property type="evidence" value="ECO:0007669"/>
    <property type="project" value="InterPro"/>
</dbReference>
<dbReference type="Proteomes" id="UP001457282">
    <property type="component" value="Unassembled WGS sequence"/>
</dbReference>
<dbReference type="Pfam" id="PF00067">
    <property type="entry name" value="p450"/>
    <property type="match status" value="1"/>
</dbReference>
<keyword evidence="3 11" id="KW-0349">Heme</keyword>
<sequence>MEITVGSWVALSFVFVSIIVRWAWRALDWVWFKPKRLERCLREQGLKGNSYRLFYGDMKEDSILLKQAKSKPMNLSSFHDIAPRLIPIVEQTVKTYGKNSFVWFGPIPRVNIMNPEDIKAVFTNLDDFHKPALNPFLRMLIPGVANYEGEKWAKHRRIINPTFHVEKLKGMLPAFHQSCNEMITEWKSLVSKQGSPCELDVWPSLQNLTADVISRTAFGSSYQEGKKIFELIKEQIRYTIQTLQNVYITGWRFLPTKMNRRLNQINKEIKGLLKGVINKREQALKAGEATKDDLLGALLESNFKDIEEHGKNNKNVGMSTEDVIGECKLFYFAGQETTSVLLVWTMVLLGQNQNWQDRARQEVLQVFGSNKPNFDGLTHLKVVTMILLEVLRLYPALVVLFRTTHKKTQLGKFSLPAGVEVGLPTLLIHRDKELWGDDANEFKPERFSEGISKASKSQLSFVPFGGGPRICIGQNFALTEAKLVAALILQHFTFELSPSYAHAPSAPMIQPQYGVPIILRRN</sequence>
<accession>A0AAW1Y889</accession>
<evidence type="ECO:0000256" key="2">
    <source>
        <dbReference type="ARBA" id="ARBA00010617"/>
    </source>
</evidence>
<keyword evidence="5 11" id="KW-0479">Metal-binding</keyword>
<evidence type="ECO:0000256" key="13">
    <source>
        <dbReference type="SAM" id="Phobius"/>
    </source>
</evidence>
<keyword evidence="4 13" id="KW-0812">Transmembrane</keyword>
<comment type="cofactor">
    <cofactor evidence="11">
        <name>heme</name>
        <dbReference type="ChEBI" id="CHEBI:30413"/>
    </cofactor>
</comment>
<evidence type="ECO:0000256" key="1">
    <source>
        <dbReference type="ARBA" id="ARBA00004167"/>
    </source>
</evidence>
<dbReference type="InterPro" id="IPR017972">
    <property type="entry name" value="Cyt_P450_CS"/>
</dbReference>
<dbReference type="AlphaFoldDB" id="A0AAW1Y889"/>
<evidence type="ECO:0000256" key="6">
    <source>
        <dbReference type="ARBA" id="ARBA00022989"/>
    </source>
</evidence>
<comment type="subcellular location">
    <subcellularLocation>
        <location evidence="1">Membrane</location>
        <topology evidence="1">Single-pass membrane protein</topology>
    </subcellularLocation>
</comment>
<keyword evidence="15" id="KW-1185">Reference proteome</keyword>
<dbReference type="PRINTS" id="PR00385">
    <property type="entry name" value="P450"/>
</dbReference>
<keyword evidence="7 12" id="KW-0560">Oxidoreductase</keyword>
<dbReference type="SUPFAM" id="SSF48264">
    <property type="entry name" value="Cytochrome P450"/>
    <property type="match status" value="1"/>
</dbReference>
<dbReference type="CDD" id="cd20642">
    <property type="entry name" value="CYP72"/>
    <property type="match status" value="1"/>
</dbReference>
<proteinExistence type="inferred from homology"/>
<evidence type="ECO:0000256" key="7">
    <source>
        <dbReference type="ARBA" id="ARBA00023002"/>
    </source>
</evidence>
<dbReference type="PRINTS" id="PR00463">
    <property type="entry name" value="EP450I"/>
</dbReference>
<evidence type="ECO:0000256" key="8">
    <source>
        <dbReference type="ARBA" id="ARBA00023004"/>
    </source>
</evidence>
<evidence type="ECO:0008006" key="16">
    <source>
        <dbReference type="Google" id="ProtNLM"/>
    </source>
</evidence>
<feature type="transmembrane region" description="Helical" evidence="13">
    <location>
        <begin position="6"/>
        <end position="24"/>
    </location>
</feature>
<evidence type="ECO:0000256" key="5">
    <source>
        <dbReference type="ARBA" id="ARBA00022723"/>
    </source>
</evidence>
<dbReference type="FunFam" id="1.10.630.10:FF:000029">
    <property type="entry name" value="Cytochrome P450 734A1"/>
    <property type="match status" value="1"/>
</dbReference>
<evidence type="ECO:0000256" key="12">
    <source>
        <dbReference type="RuleBase" id="RU000461"/>
    </source>
</evidence>
<evidence type="ECO:0000313" key="14">
    <source>
        <dbReference type="EMBL" id="KAK9943967.1"/>
    </source>
</evidence>
<comment type="similarity">
    <text evidence="2 12">Belongs to the cytochrome P450 family.</text>
</comment>
<evidence type="ECO:0000256" key="3">
    <source>
        <dbReference type="ARBA" id="ARBA00022617"/>
    </source>
</evidence>
<comment type="caution">
    <text evidence="14">The sequence shown here is derived from an EMBL/GenBank/DDBJ whole genome shotgun (WGS) entry which is preliminary data.</text>
</comment>
<dbReference type="GO" id="GO:0016020">
    <property type="term" value="C:membrane"/>
    <property type="evidence" value="ECO:0007669"/>
    <property type="project" value="UniProtKB-SubCell"/>
</dbReference>
<dbReference type="InterPro" id="IPR036396">
    <property type="entry name" value="Cyt_P450_sf"/>
</dbReference>
<feature type="binding site" description="axial binding residue" evidence="11">
    <location>
        <position position="471"/>
    </location>
    <ligand>
        <name>heme</name>
        <dbReference type="ChEBI" id="CHEBI:30413"/>
    </ligand>
    <ligandPart>
        <name>Fe</name>
        <dbReference type="ChEBI" id="CHEBI:18248"/>
    </ligandPart>
</feature>
<dbReference type="GO" id="GO:0005506">
    <property type="term" value="F:iron ion binding"/>
    <property type="evidence" value="ECO:0007669"/>
    <property type="project" value="InterPro"/>
</dbReference>
<evidence type="ECO:0000256" key="9">
    <source>
        <dbReference type="ARBA" id="ARBA00023033"/>
    </source>
</evidence>
<dbReference type="GO" id="GO:0004497">
    <property type="term" value="F:monooxygenase activity"/>
    <property type="evidence" value="ECO:0007669"/>
    <property type="project" value="UniProtKB-KW"/>
</dbReference>
<dbReference type="InterPro" id="IPR002401">
    <property type="entry name" value="Cyt_P450_E_grp-I"/>
</dbReference>
<organism evidence="14 15">
    <name type="scientific">Rubus argutus</name>
    <name type="common">Southern blackberry</name>
    <dbReference type="NCBI Taxonomy" id="59490"/>
    <lineage>
        <taxon>Eukaryota</taxon>
        <taxon>Viridiplantae</taxon>
        <taxon>Streptophyta</taxon>
        <taxon>Embryophyta</taxon>
        <taxon>Tracheophyta</taxon>
        <taxon>Spermatophyta</taxon>
        <taxon>Magnoliopsida</taxon>
        <taxon>eudicotyledons</taxon>
        <taxon>Gunneridae</taxon>
        <taxon>Pentapetalae</taxon>
        <taxon>rosids</taxon>
        <taxon>fabids</taxon>
        <taxon>Rosales</taxon>
        <taxon>Rosaceae</taxon>
        <taxon>Rosoideae</taxon>
        <taxon>Rosoideae incertae sedis</taxon>
        <taxon>Rubus</taxon>
    </lineage>
</organism>
<dbReference type="PANTHER" id="PTHR24282">
    <property type="entry name" value="CYTOCHROME P450 FAMILY MEMBER"/>
    <property type="match status" value="1"/>
</dbReference>
<evidence type="ECO:0000256" key="4">
    <source>
        <dbReference type="ARBA" id="ARBA00022692"/>
    </source>
</evidence>
<keyword evidence="6 13" id="KW-1133">Transmembrane helix</keyword>
<dbReference type="InterPro" id="IPR001128">
    <property type="entry name" value="Cyt_P450"/>
</dbReference>
<dbReference type="InterPro" id="IPR050665">
    <property type="entry name" value="Cytochrome_P450_Monooxygen"/>
</dbReference>
<keyword evidence="9 12" id="KW-0503">Monooxygenase</keyword>
<evidence type="ECO:0000313" key="15">
    <source>
        <dbReference type="Proteomes" id="UP001457282"/>
    </source>
</evidence>
<dbReference type="PROSITE" id="PS00086">
    <property type="entry name" value="CYTOCHROME_P450"/>
    <property type="match status" value="1"/>
</dbReference>
<dbReference type="EMBL" id="JBEDUW010000002">
    <property type="protein sequence ID" value="KAK9943967.1"/>
    <property type="molecule type" value="Genomic_DNA"/>
</dbReference>
<dbReference type="GO" id="GO:0016705">
    <property type="term" value="F:oxidoreductase activity, acting on paired donors, with incorporation or reduction of molecular oxygen"/>
    <property type="evidence" value="ECO:0007669"/>
    <property type="project" value="InterPro"/>
</dbReference>
<dbReference type="Gene3D" id="1.10.630.10">
    <property type="entry name" value="Cytochrome P450"/>
    <property type="match status" value="1"/>
</dbReference>
<keyword evidence="8 11" id="KW-0408">Iron</keyword>
<reference evidence="14 15" key="1">
    <citation type="journal article" date="2023" name="G3 (Bethesda)">
        <title>A chromosome-length genome assembly and annotation of blackberry (Rubus argutus, cv. 'Hillquist').</title>
        <authorList>
            <person name="Bruna T."/>
            <person name="Aryal R."/>
            <person name="Dudchenko O."/>
            <person name="Sargent D.J."/>
            <person name="Mead D."/>
            <person name="Buti M."/>
            <person name="Cavallini A."/>
            <person name="Hytonen T."/>
            <person name="Andres J."/>
            <person name="Pham M."/>
            <person name="Weisz D."/>
            <person name="Mascagni F."/>
            <person name="Usai G."/>
            <person name="Natali L."/>
            <person name="Bassil N."/>
            <person name="Fernandez G.E."/>
            <person name="Lomsadze A."/>
            <person name="Armour M."/>
            <person name="Olukolu B."/>
            <person name="Poorten T."/>
            <person name="Britton C."/>
            <person name="Davik J."/>
            <person name="Ashrafi H."/>
            <person name="Aiden E.L."/>
            <person name="Borodovsky M."/>
            <person name="Worthington M."/>
        </authorList>
    </citation>
    <scope>NUCLEOTIDE SEQUENCE [LARGE SCALE GENOMIC DNA]</scope>
    <source>
        <strain evidence="14">PI 553951</strain>
    </source>
</reference>
<name>A0AAW1Y889_RUBAR</name>